<evidence type="ECO:0000313" key="4">
    <source>
        <dbReference type="Proteomes" id="UP000559027"/>
    </source>
</evidence>
<dbReference type="InterPro" id="IPR001810">
    <property type="entry name" value="F-box_dom"/>
</dbReference>
<feature type="domain" description="F-box" evidence="2">
    <location>
        <begin position="4"/>
        <end position="57"/>
    </location>
</feature>
<gene>
    <name evidence="3" type="ORF">D9756_002013</name>
</gene>
<dbReference type="InterPro" id="IPR036047">
    <property type="entry name" value="F-box-like_dom_sf"/>
</dbReference>
<protein>
    <recommendedName>
        <fullName evidence="2">F-box domain-containing protein</fullName>
    </recommendedName>
</protein>
<reference evidence="3 4" key="1">
    <citation type="journal article" date="2020" name="ISME J.">
        <title>Uncovering the hidden diversity of litter-decomposition mechanisms in mushroom-forming fungi.</title>
        <authorList>
            <person name="Floudas D."/>
            <person name="Bentzer J."/>
            <person name="Ahren D."/>
            <person name="Johansson T."/>
            <person name="Persson P."/>
            <person name="Tunlid A."/>
        </authorList>
    </citation>
    <scope>NUCLEOTIDE SEQUENCE [LARGE SCALE GENOMIC DNA]</scope>
    <source>
        <strain evidence="3 4">CBS 146.42</strain>
    </source>
</reference>
<dbReference type="AlphaFoldDB" id="A0A8H5GBN1"/>
<comment type="caution">
    <text evidence="3">The sequence shown here is derived from an EMBL/GenBank/DDBJ whole genome shotgun (WGS) entry which is preliminary data.</text>
</comment>
<accession>A0A8H5GBN1</accession>
<evidence type="ECO:0000259" key="2">
    <source>
        <dbReference type="Pfam" id="PF12937"/>
    </source>
</evidence>
<feature type="region of interest" description="Disordered" evidence="1">
    <location>
        <begin position="73"/>
        <end position="129"/>
    </location>
</feature>
<sequence>MVSILHLPPEILAAMFKIVYCPANQPRPADLFSLSAVCSRWRYVVWSTPELWTYLFLDAEKYESDFDEGVPSITRRRSSKGLTSPETATASLLPASNSRGAEISTDIDNGGHSGYHESRGEDSGGSDDEYAEWQDRVSIGSLGTLNSEVEKLRQMDDIYRFETDSALALLRLFYLNLGSLPISITFHEWAPNDEPTFTRCLDLILRDNGSRLRELIIDIAEMCEDFWHPLYENAIQSTVFGCLERLDLDMSRASWQDDEHGFYADSDADDDMGTAGNSEHGEASIVRGKNDMKVTKKRVLFRNSPLLRDLTLRGRVRTGKVYSNFPWGQLARLRLELIKDVARTLQILSLCPNLVEFSYLCWDHDAYGHPAGSAFIDVSMRPSHLSVIRGSFVMEELQEFRWIIPHLGSGSMSGTQIFTLFKSFRFPNLERLYWGEALPTEKECPGWKDFFTGMQKLTYLDCWVQERGCLSLWKLFPFLQEIHIRESFSLYTLGILDHLTIRQGDPEPLLPYLESMTISLRFKRPLPLTAISFMLASRRLGPLRFYGPIDELKDNIWYGDDPPDREMNELVKRLPVYEPDSPHWRDHRQLQSFTLNFWEPETTKKCPLHTPSVFELICCDARLVVRGEKQWKVVW</sequence>
<keyword evidence="4" id="KW-1185">Reference proteome</keyword>
<proteinExistence type="predicted"/>
<evidence type="ECO:0000256" key="1">
    <source>
        <dbReference type="SAM" id="MobiDB-lite"/>
    </source>
</evidence>
<name>A0A8H5GBN1_9AGAR</name>
<dbReference type="Gene3D" id="1.20.1280.50">
    <property type="match status" value="1"/>
</dbReference>
<dbReference type="EMBL" id="JAACJO010000002">
    <property type="protein sequence ID" value="KAF5361938.1"/>
    <property type="molecule type" value="Genomic_DNA"/>
</dbReference>
<dbReference type="Pfam" id="PF12937">
    <property type="entry name" value="F-box-like"/>
    <property type="match status" value="1"/>
</dbReference>
<feature type="compositionally biased region" description="Polar residues" evidence="1">
    <location>
        <begin position="80"/>
        <end position="99"/>
    </location>
</feature>
<organism evidence="3 4">
    <name type="scientific">Leucocoprinus leucothites</name>
    <dbReference type="NCBI Taxonomy" id="201217"/>
    <lineage>
        <taxon>Eukaryota</taxon>
        <taxon>Fungi</taxon>
        <taxon>Dikarya</taxon>
        <taxon>Basidiomycota</taxon>
        <taxon>Agaricomycotina</taxon>
        <taxon>Agaricomycetes</taxon>
        <taxon>Agaricomycetidae</taxon>
        <taxon>Agaricales</taxon>
        <taxon>Agaricineae</taxon>
        <taxon>Agaricaceae</taxon>
        <taxon>Leucocoprinus</taxon>
    </lineage>
</organism>
<dbReference type="SUPFAM" id="SSF81383">
    <property type="entry name" value="F-box domain"/>
    <property type="match status" value="1"/>
</dbReference>
<evidence type="ECO:0000313" key="3">
    <source>
        <dbReference type="EMBL" id="KAF5361938.1"/>
    </source>
</evidence>
<dbReference type="OrthoDB" id="2882671at2759"/>
<dbReference type="Proteomes" id="UP000559027">
    <property type="component" value="Unassembled WGS sequence"/>
</dbReference>